<dbReference type="EMBL" id="CM035407">
    <property type="protein sequence ID" value="KAH7443127.1"/>
    <property type="molecule type" value="Genomic_DNA"/>
</dbReference>
<organism evidence="4 5">
    <name type="scientific">Ceratopteris richardii</name>
    <name type="common">Triangle waterfern</name>
    <dbReference type="NCBI Taxonomy" id="49495"/>
    <lineage>
        <taxon>Eukaryota</taxon>
        <taxon>Viridiplantae</taxon>
        <taxon>Streptophyta</taxon>
        <taxon>Embryophyta</taxon>
        <taxon>Tracheophyta</taxon>
        <taxon>Polypodiopsida</taxon>
        <taxon>Polypodiidae</taxon>
        <taxon>Polypodiales</taxon>
        <taxon>Pteridineae</taxon>
        <taxon>Pteridaceae</taxon>
        <taxon>Parkerioideae</taxon>
        <taxon>Ceratopteris</taxon>
    </lineage>
</organism>
<dbReference type="Pfam" id="PF00651">
    <property type="entry name" value="BTB"/>
    <property type="match status" value="1"/>
</dbReference>
<comment type="caution">
    <text evidence="4">The sequence shown here is derived from an EMBL/GenBank/DDBJ whole genome shotgun (WGS) entry which is preliminary data.</text>
</comment>
<dbReference type="Gene3D" id="3.30.710.10">
    <property type="entry name" value="Potassium Channel Kv1.1, Chain A"/>
    <property type="match status" value="1"/>
</dbReference>
<evidence type="ECO:0000256" key="2">
    <source>
        <dbReference type="ARBA" id="ARBA00004906"/>
    </source>
</evidence>
<dbReference type="AlphaFoldDB" id="A0A8T2V3U7"/>
<evidence type="ECO:0000256" key="1">
    <source>
        <dbReference type="ARBA" id="ARBA00002668"/>
    </source>
</evidence>
<dbReference type="OrthoDB" id="6359943at2759"/>
<dbReference type="InterPro" id="IPR000210">
    <property type="entry name" value="BTB/POZ_dom"/>
</dbReference>
<dbReference type="Gene3D" id="1.25.40.420">
    <property type="match status" value="1"/>
</dbReference>
<accession>A0A8T2V3U7</accession>
<dbReference type="InterPro" id="IPR011333">
    <property type="entry name" value="SKP1/BTB/POZ_sf"/>
</dbReference>
<dbReference type="SUPFAM" id="SSF54695">
    <property type="entry name" value="POZ domain"/>
    <property type="match status" value="1"/>
</dbReference>
<reference evidence="4" key="1">
    <citation type="submission" date="2021-08" db="EMBL/GenBank/DDBJ databases">
        <title>WGS assembly of Ceratopteris richardii.</title>
        <authorList>
            <person name="Marchant D.B."/>
            <person name="Chen G."/>
            <person name="Jenkins J."/>
            <person name="Shu S."/>
            <person name="Leebens-Mack J."/>
            <person name="Grimwood J."/>
            <person name="Schmutz J."/>
            <person name="Soltis P."/>
            <person name="Soltis D."/>
            <person name="Chen Z.-H."/>
        </authorList>
    </citation>
    <scope>NUCLEOTIDE SEQUENCE</scope>
    <source>
        <strain evidence="4">Whitten #5841</strain>
        <tissue evidence="4">Leaf</tissue>
    </source>
</reference>
<sequence>MAHTSKDWCTFCGCFPELSICKTCRGCATDIMKRLEQLDAQEESNLDVNTETSGHRQTFGSRVFRSMLENKFFPRKGLRRRIPDLVHNELKGVVEFIYSGQLKPETLEVHSKSLIVVADKYDVPQLRDMYEAHLVETLNRENVSGILELSAKLSSPAVLENAALDVILKNWKAISSSNEYAEFALKNPLLALKILRSYSIRKGF</sequence>
<dbReference type="Proteomes" id="UP000825935">
    <property type="component" value="Chromosome 2"/>
</dbReference>
<protein>
    <recommendedName>
        <fullName evidence="3">BTB domain-containing protein</fullName>
    </recommendedName>
</protein>
<comment type="pathway">
    <text evidence="2">Protein modification; protein ubiquitination.</text>
</comment>
<proteinExistence type="predicted"/>
<dbReference type="PANTHER" id="PTHR47274:SF1">
    <property type="entry name" value="BTB_POZ DOMAIN CONTAINING PROTEIN, EXPRESSED"/>
    <property type="match status" value="1"/>
</dbReference>
<evidence type="ECO:0000259" key="3">
    <source>
        <dbReference type="Pfam" id="PF00651"/>
    </source>
</evidence>
<evidence type="ECO:0000313" key="5">
    <source>
        <dbReference type="Proteomes" id="UP000825935"/>
    </source>
</evidence>
<name>A0A8T2V3U7_CERRI</name>
<dbReference type="InterPro" id="IPR044784">
    <property type="entry name" value="At1g01640-like"/>
</dbReference>
<gene>
    <name evidence="4" type="ORF">KP509_02G021000</name>
</gene>
<feature type="domain" description="BTB" evidence="3">
    <location>
        <begin position="61"/>
        <end position="137"/>
    </location>
</feature>
<keyword evidence="5" id="KW-1185">Reference proteome</keyword>
<evidence type="ECO:0000313" key="4">
    <source>
        <dbReference type="EMBL" id="KAH7443127.1"/>
    </source>
</evidence>
<comment type="function">
    <text evidence="1">May act as a substrate-specific adapter of an E3 ubiquitin-protein ligase complex (CUL3-RBX1-BTB) which mediates the ubiquitination and subsequent proteasomal degradation of target proteins.</text>
</comment>
<dbReference type="PANTHER" id="PTHR47274">
    <property type="entry name" value="BTB/POZ DOMAIN CONTAINING PROTEIN, EXPRESSED-RELATED"/>
    <property type="match status" value="1"/>
</dbReference>
<dbReference type="OMA" id="SCIRMNI"/>